<evidence type="ECO:0000313" key="3">
    <source>
        <dbReference type="Proteomes" id="UP000560658"/>
    </source>
</evidence>
<dbReference type="AlphaFoldDB" id="A0A840D8K3"/>
<evidence type="ECO:0000256" key="1">
    <source>
        <dbReference type="SAM" id="SignalP"/>
    </source>
</evidence>
<evidence type="ECO:0000313" key="2">
    <source>
        <dbReference type="EMBL" id="MBB4045784.1"/>
    </source>
</evidence>
<sequence>MRILFLLLITLPWQVFAQVSTSDKSLFTIVGGPDYPVVEAKTPGAENIQGGFEAGSVVKINGIFHMFPTERVGEPGAHVHHDRVKTRIGHWTSNDAKKWTRQSTILESTGVYALVHEDNPMNDRRSAIWSFNAVFNEKSNRWNGFYLAYTTDKDISPNHSFGRIWRCESEVEGMEGIGGPYRDLGIIIEPGLDSQLWEGRQGVDSFYPFKVDNGWYAFIGGAFPFETKKDYPLKGGEKMKAWYVGLAQSNTIEGPWTRMGEDINPIVSIHPTFVENPIVSQLPNGLYIAVFDGGPESLNLPNQIGYTLSKDGLNWTKARYLNIESKVNKWWMTMRTPLCLIPEEDDIYTIVYTAWMEDPKKPKSGIKTRFNPIGMVKVKLDHSILEEITNSL</sequence>
<dbReference type="Proteomes" id="UP000560658">
    <property type="component" value="Unassembled WGS sequence"/>
</dbReference>
<dbReference type="InterPro" id="IPR023296">
    <property type="entry name" value="Glyco_hydro_beta-prop_sf"/>
</dbReference>
<gene>
    <name evidence="2" type="ORF">GGR06_003606</name>
</gene>
<dbReference type="RefSeq" id="WP_244978119.1">
    <property type="nucleotide sequence ID" value="NZ_JACIER010000018.1"/>
</dbReference>
<comment type="caution">
    <text evidence="2">The sequence shown here is derived from an EMBL/GenBank/DDBJ whole genome shotgun (WGS) entry which is preliminary data.</text>
</comment>
<dbReference type="SUPFAM" id="SSF75005">
    <property type="entry name" value="Arabinanase/levansucrase/invertase"/>
    <property type="match status" value="2"/>
</dbReference>
<keyword evidence="1" id="KW-0732">Signal</keyword>
<reference evidence="2" key="1">
    <citation type="submission" date="2020-08" db="EMBL/GenBank/DDBJ databases">
        <title>Genomic Encyclopedia of Type Strains, Phase IV (KMG-IV): sequencing the most valuable type-strain genomes for metagenomic binning, comparative biology and taxonomic classification.</title>
        <authorList>
            <person name="Goeker M."/>
        </authorList>
    </citation>
    <scope>NUCLEOTIDE SEQUENCE [LARGE SCALE GENOMIC DNA]</scope>
    <source>
        <strain evidence="2">DSM 105720</strain>
    </source>
</reference>
<dbReference type="Gene3D" id="2.115.10.20">
    <property type="entry name" value="Glycosyl hydrolase domain, family 43"/>
    <property type="match status" value="1"/>
</dbReference>
<name>A0A840D8K3_9BACE</name>
<protein>
    <submittedName>
        <fullName evidence="2">Uncharacterized protein</fullName>
    </submittedName>
</protein>
<accession>A0A840D8K3</accession>
<organism evidence="2 3">
    <name type="scientific">Bacteroides reticulotermitis</name>
    <dbReference type="NCBI Taxonomy" id="1133319"/>
    <lineage>
        <taxon>Bacteria</taxon>
        <taxon>Pseudomonadati</taxon>
        <taxon>Bacteroidota</taxon>
        <taxon>Bacteroidia</taxon>
        <taxon>Bacteroidales</taxon>
        <taxon>Bacteroidaceae</taxon>
        <taxon>Bacteroides</taxon>
    </lineage>
</organism>
<feature type="chain" id="PRO_5033022982" evidence="1">
    <location>
        <begin position="18"/>
        <end position="392"/>
    </location>
</feature>
<feature type="signal peptide" evidence="1">
    <location>
        <begin position="1"/>
        <end position="17"/>
    </location>
</feature>
<keyword evidence="3" id="KW-1185">Reference proteome</keyword>
<proteinExistence type="predicted"/>
<dbReference type="EMBL" id="JACIER010000018">
    <property type="protein sequence ID" value="MBB4045784.1"/>
    <property type="molecule type" value="Genomic_DNA"/>
</dbReference>